<reference evidence="6 7" key="1">
    <citation type="journal article" date="2016" name="Int. J. Syst. Evol. Microbiol.">
        <title>Tessaracoccus flavus sp. nov., isolated from the drainage system of a lindane-producing factory.</title>
        <authorList>
            <person name="Kumari R."/>
            <person name="Singh P."/>
            <person name="Schumann P."/>
            <person name="Lal R."/>
        </authorList>
    </citation>
    <scope>NUCLEOTIDE SEQUENCE [LARGE SCALE GENOMIC DNA]</scope>
    <source>
        <strain evidence="6 7">RP1T</strain>
    </source>
</reference>
<dbReference type="SUPFAM" id="SSF53756">
    <property type="entry name" value="UDP-Glycosyltransferase/glycogen phosphorylase"/>
    <property type="match status" value="1"/>
</dbReference>
<evidence type="ECO:0000313" key="6">
    <source>
        <dbReference type="EMBL" id="AQP44068.1"/>
    </source>
</evidence>
<dbReference type="OrthoDB" id="506201at2"/>
<evidence type="ECO:0000256" key="3">
    <source>
        <dbReference type="SAM" id="MobiDB-lite"/>
    </source>
</evidence>
<evidence type="ECO:0000313" key="7">
    <source>
        <dbReference type="Proteomes" id="UP000188324"/>
    </source>
</evidence>
<feature type="region of interest" description="Disordered" evidence="3">
    <location>
        <begin position="398"/>
        <end position="440"/>
    </location>
</feature>
<accession>A0A1Q2CD75</accession>
<dbReference type="KEGG" id="tfl:RPIT_03920"/>
<organism evidence="6 7">
    <name type="scientific">Tessaracoccus flavus</name>
    <dbReference type="NCBI Taxonomy" id="1610493"/>
    <lineage>
        <taxon>Bacteria</taxon>
        <taxon>Bacillati</taxon>
        <taxon>Actinomycetota</taxon>
        <taxon>Actinomycetes</taxon>
        <taxon>Propionibacteriales</taxon>
        <taxon>Propionibacteriaceae</taxon>
        <taxon>Tessaracoccus</taxon>
    </lineage>
</organism>
<protein>
    <submittedName>
        <fullName evidence="6">Colanic acid biosynthesis glycosyltransferase WcaL</fullName>
    </submittedName>
</protein>
<dbReference type="Pfam" id="PF13439">
    <property type="entry name" value="Glyco_transf_4"/>
    <property type="match status" value="1"/>
</dbReference>
<dbReference type="InterPro" id="IPR001296">
    <property type="entry name" value="Glyco_trans_1"/>
</dbReference>
<keyword evidence="7" id="KW-1185">Reference proteome</keyword>
<sequence>MSRIGYVLKVYPRFSETFIVTEILAREAHGDDISIYALRPTTDARFHPEIARVKGGVTWISRYPKGADLWARIADAVTDEAMRERFAAILPELATLPGDEVAQGVELAQAVAADGITHLHAHFATLAGRMAWIASKLTGVPYTMTTHAKDIYHESVDAAWLRRLCADADRVIAISRFNDAYLAGVLEGTDSRVSLQYNALELDRFPYREPASAGEVLRVSAVGRLVPKKGFGDLISAAALLRDAGVPVDVTIAGDGDLTAQLNAQIASLDLSDNVRLIGPQTQSEIRVLIAGSDVFAAPCVPGEDGNIDGLPTVVLESMAIGTPVIGTAVTGLPEVILDGETGVLLEPGDVDGLAAALKAFADGSVPAQAMAANARALIEDQFDSRRQAATLSAWQTGASPRSLSVAGEERTSSHGSFVAARSATASDDEGRRELQEVQA</sequence>
<dbReference type="CDD" id="cd03801">
    <property type="entry name" value="GT4_PimA-like"/>
    <property type="match status" value="1"/>
</dbReference>
<evidence type="ECO:0000259" key="4">
    <source>
        <dbReference type="Pfam" id="PF00534"/>
    </source>
</evidence>
<dbReference type="STRING" id="1610493.RPIT_03920"/>
<dbReference type="GO" id="GO:0016757">
    <property type="term" value="F:glycosyltransferase activity"/>
    <property type="evidence" value="ECO:0007669"/>
    <property type="project" value="UniProtKB-KW"/>
</dbReference>
<evidence type="ECO:0000259" key="5">
    <source>
        <dbReference type="Pfam" id="PF13439"/>
    </source>
</evidence>
<dbReference type="Proteomes" id="UP000188324">
    <property type="component" value="Chromosome"/>
</dbReference>
<dbReference type="GO" id="GO:1901137">
    <property type="term" value="P:carbohydrate derivative biosynthetic process"/>
    <property type="evidence" value="ECO:0007669"/>
    <property type="project" value="UniProtKB-ARBA"/>
</dbReference>
<dbReference type="AlphaFoldDB" id="A0A1Q2CD75"/>
<evidence type="ECO:0000256" key="1">
    <source>
        <dbReference type="ARBA" id="ARBA00022676"/>
    </source>
</evidence>
<dbReference type="PANTHER" id="PTHR45947:SF14">
    <property type="entry name" value="SLL1723 PROTEIN"/>
    <property type="match status" value="1"/>
</dbReference>
<name>A0A1Q2CD75_9ACTN</name>
<keyword evidence="1" id="KW-0328">Glycosyltransferase</keyword>
<dbReference type="InterPro" id="IPR028098">
    <property type="entry name" value="Glyco_trans_4-like_N"/>
</dbReference>
<keyword evidence="2 6" id="KW-0808">Transferase</keyword>
<dbReference type="Pfam" id="PF00534">
    <property type="entry name" value="Glycos_transf_1"/>
    <property type="match status" value="1"/>
</dbReference>
<gene>
    <name evidence="6" type="ORF">RPIT_03920</name>
</gene>
<dbReference type="InterPro" id="IPR050194">
    <property type="entry name" value="Glycosyltransferase_grp1"/>
</dbReference>
<dbReference type="RefSeq" id="WP_077340832.1">
    <property type="nucleotide sequence ID" value="NZ_CP019605.1"/>
</dbReference>
<feature type="compositionally biased region" description="Basic and acidic residues" evidence="3">
    <location>
        <begin position="429"/>
        <end position="440"/>
    </location>
</feature>
<dbReference type="Gene3D" id="3.40.50.2000">
    <property type="entry name" value="Glycogen Phosphorylase B"/>
    <property type="match status" value="2"/>
</dbReference>
<proteinExistence type="predicted"/>
<feature type="domain" description="Glycosyl transferase family 1" evidence="4">
    <location>
        <begin position="219"/>
        <end position="376"/>
    </location>
</feature>
<dbReference type="EMBL" id="CP019605">
    <property type="protein sequence ID" value="AQP44068.1"/>
    <property type="molecule type" value="Genomic_DNA"/>
</dbReference>
<dbReference type="PANTHER" id="PTHR45947">
    <property type="entry name" value="SULFOQUINOVOSYL TRANSFERASE SQD2"/>
    <property type="match status" value="1"/>
</dbReference>
<feature type="domain" description="Glycosyltransferase subfamily 4-like N-terminal" evidence="5">
    <location>
        <begin position="87"/>
        <end position="204"/>
    </location>
</feature>
<evidence type="ECO:0000256" key="2">
    <source>
        <dbReference type="ARBA" id="ARBA00022679"/>
    </source>
</evidence>